<evidence type="ECO:0000313" key="3">
    <source>
        <dbReference type="Proteomes" id="UP000233469"/>
    </source>
</evidence>
<dbReference type="AlphaFoldDB" id="A0A2N1MHP4"/>
<feature type="region of interest" description="Disordered" evidence="1">
    <location>
        <begin position="169"/>
        <end position="213"/>
    </location>
</feature>
<dbReference type="VEuPathDB" id="FungiDB:RhiirFUN_008312"/>
<proteinExistence type="predicted"/>
<organism evidence="2 3">
    <name type="scientific">Rhizophagus irregularis</name>
    <dbReference type="NCBI Taxonomy" id="588596"/>
    <lineage>
        <taxon>Eukaryota</taxon>
        <taxon>Fungi</taxon>
        <taxon>Fungi incertae sedis</taxon>
        <taxon>Mucoromycota</taxon>
        <taxon>Glomeromycotina</taxon>
        <taxon>Glomeromycetes</taxon>
        <taxon>Glomerales</taxon>
        <taxon>Glomeraceae</taxon>
        <taxon>Rhizophagus</taxon>
    </lineage>
</organism>
<protein>
    <submittedName>
        <fullName evidence="2">Uncharacterized protein</fullName>
    </submittedName>
</protein>
<dbReference type="EMBL" id="LLXL01002323">
    <property type="protein sequence ID" value="PKK61146.1"/>
    <property type="molecule type" value="Genomic_DNA"/>
</dbReference>
<dbReference type="VEuPathDB" id="FungiDB:RhiirA1_404711"/>
<name>A0A2N1MHP4_9GLOM</name>
<sequence length="426" mass="47286">PLEELYHISETALTTDTDSSTDSFDTPNDFRPLFDEPVGLLFADEDLHLNQFFEEPEVPGMAALDPIAWLNEFNLSCAANGWNNARKLQIVSVYLKGAAAVWYQTVVRNPVNAWDAFAYPDNIQARKFISRLLLELYVAVKPFGDQTLQASIDRTRACELTLREGKKLTKKVETQPGQYRAPRNDDQQPPRDNANHQNVTPATGDAKPDWQCDPAFKLDGASLEGKGAKPDQNPLFCMLFEAYPAQRNRPVTRSHPYVKPDEELKAFPPISNTVGESMAEVQPIPMEGNNQSSNEKGKGTVLNTINPPSTSAAVNRPKKKVVTKKRHLQKVQPSISAHIQPYNIIANLQQQRSLRKPGTQSSKMAAQFSNQYNLNATALYCDATVKEREIPLIIDSGAAGSIVSCRLLNDLSIAIDRPSMINVNGE</sequence>
<dbReference type="VEuPathDB" id="FungiDB:FUN_001822"/>
<comment type="caution">
    <text evidence="2">The sequence shown here is derived from an EMBL/GenBank/DDBJ whole genome shotgun (WGS) entry which is preliminary data.</text>
</comment>
<dbReference type="Proteomes" id="UP000233469">
    <property type="component" value="Unassembled WGS sequence"/>
</dbReference>
<accession>A0A2N1MHP4</accession>
<evidence type="ECO:0000313" key="2">
    <source>
        <dbReference type="EMBL" id="PKK61146.1"/>
    </source>
</evidence>
<feature type="non-terminal residue" evidence="2">
    <location>
        <position position="1"/>
    </location>
</feature>
<reference evidence="2 3" key="1">
    <citation type="submission" date="2016-04" db="EMBL/GenBank/DDBJ databases">
        <title>Genome analyses suggest a sexual origin of heterokaryosis in a supposedly ancient asexual fungus.</title>
        <authorList>
            <person name="Ropars J."/>
            <person name="Sedzielewska K."/>
            <person name="Noel J."/>
            <person name="Charron P."/>
            <person name="Farinelli L."/>
            <person name="Marton T."/>
            <person name="Kruger M."/>
            <person name="Pelin A."/>
            <person name="Brachmann A."/>
            <person name="Corradi N."/>
        </authorList>
    </citation>
    <scope>NUCLEOTIDE SEQUENCE [LARGE SCALE GENOMIC DNA]</scope>
    <source>
        <strain evidence="2 3">C2</strain>
    </source>
</reference>
<gene>
    <name evidence="2" type="ORF">RhiirC2_792255</name>
</gene>
<evidence type="ECO:0000256" key="1">
    <source>
        <dbReference type="SAM" id="MobiDB-lite"/>
    </source>
</evidence>
<reference evidence="2 3" key="2">
    <citation type="submission" date="2017-10" db="EMBL/GenBank/DDBJ databases">
        <title>Extensive intraspecific genome diversity in a model arbuscular mycorrhizal fungus.</title>
        <authorList>
            <person name="Chen E.C.H."/>
            <person name="Morin E."/>
            <person name="Baudet D."/>
            <person name="Noel J."/>
            <person name="Ndikumana S."/>
            <person name="Charron P."/>
            <person name="St-Onge C."/>
            <person name="Giorgi J."/>
            <person name="Grigoriev I.V."/>
            <person name="Roux C."/>
            <person name="Martin F.M."/>
            <person name="Corradi N."/>
        </authorList>
    </citation>
    <scope>NUCLEOTIDE SEQUENCE [LARGE SCALE GENOMIC DNA]</scope>
    <source>
        <strain evidence="2 3">C2</strain>
    </source>
</reference>